<dbReference type="InterPro" id="IPR004839">
    <property type="entry name" value="Aminotransferase_I/II_large"/>
</dbReference>
<keyword evidence="7" id="KW-0032">Aminotransferase</keyword>
<dbReference type="Gene3D" id="3.40.640.10">
    <property type="entry name" value="Type I PLP-dependent aspartate aminotransferase-like (Major domain)"/>
    <property type="match status" value="1"/>
</dbReference>
<evidence type="ECO:0000313" key="8">
    <source>
        <dbReference type="Proteomes" id="UP000014155"/>
    </source>
</evidence>
<dbReference type="eggNOG" id="COG1168">
    <property type="taxonomic scope" value="Bacteria"/>
</dbReference>
<comment type="cofactor">
    <cofactor evidence="1">
        <name>pyridoxal 5'-phosphate</name>
        <dbReference type="ChEBI" id="CHEBI:597326"/>
    </cofactor>
</comment>
<evidence type="ECO:0000256" key="2">
    <source>
        <dbReference type="ARBA" id="ARBA00012224"/>
    </source>
</evidence>
<dbReference type="STRING" id="1195236.CTER_3982"/>
<dbReference type="InterPro" id="IPR015424">
    <property type="entry name" value="PyrdxlP-dep_Trfase"/>
</dbReference>
<dbReference type="PANTHER" id="PTHR43525">
    <property type="entry name" value="PROTEIN MALY"/>
    <property type="match status" value="1"/>
</dbReference>
<sequence>MTYDFDEIIDRSGTGAEKYTGLETLYGNPDAIPLWVADMDFKAAQPILDAIKERAENGVFGYTVKPDGYDDAVCSFQKRRKNWDIDKRLMSMSLGVVPSICMIVRELTWPSDKIIIQTPVYGPFYNAVRNAQRELLESPLKETDGHYYMDYGDIEEKARQGAKYIILCSPHNPVGRVWTRDELVSLGRICIKYGIKVIADEIHSDLILWGNKHTPFSAISEELRKLTITCIAASKTFNLAGLQSSVVIFPDVETKAAFDRAWERLHIECNNVFSLVSTQAAYQYGEEWLEQLIPYIEGNINLVMDYMSKNIPLIKPICPEGTYLIWLDCRKLGMTGNQLTDFMVHKAGIAMSAGTYFGKNGEGYVRMNVACPRATVEKALKQLQTAVEQQII</sequence>
<dbReference type="AlphaFoldDB" id="S0FJ22"/>
<dbReference type="EC" id="4.4.1.13" evidence="2"/>
<dbReference type="InterPro" id="IPR051798">
    <property type="entry name" value="Class-II_PLP-Dep_Aminotrans"/>
</dbReference>
<dbReference type="NCBIfam" id="TIGR04350">
    <property type="entry name" value="C_S_lyase_PatB"/>
    <property type="match status" value="1"/>
</dbReference>
<organism evidence="7 8">
    <name type="scientific">Ruminiclostridium cellobioparum subsp. termitidis CT1112</name>
    <dbReference type="NCBI Taxonomy" id="1195236"/>
    <lineage>
        <taxon>Bacteria</taxon>
        <taxon>Bacillati</taxon>
        <taxon>Bacillota</taxon>
        <taxon>Clostridia</taxon>
        <taxon>Eubacteriales</taxon>
        <taxon>Oscillospiraceae</taxon>
        <taxon>Ruminiclostridium</taxon>
    </lineage>
</organism>
<evidence type="ECO:0000259" key="6">
    <source>
        <dbReference type="Pfam" id="PF00155"/>
    </source>
</evidence>
<evidence type="ECO:0000256" key="5">
    <source>
        <dbReference type="ARBA" id="ARBA00037974"/>
    </source>
</evidence>
<comment type="similarity">
    <text evidence="5">Belongs to the class-II pyridoxal-phosphate-dependent aminotransferase family. MalY/PatB cystathionine beta-lyase subfamily.</text>
</comment>
<dbReference type="PANTHER" id="PTHR43525:SF1">
    <property type="entry name" value="PROTEIN MALY"/>
    <property type="match status" value="1"/>
</dbReference>
<dbReference type="GO" id="GO:0008483">
    <property type="term" value="F:transaminase activity"/>
    <property type="evidence" value="ECO:0007669"/>
    <property type="project" value="UniProtKB-KW"/>
</dbReference>
<protein>
    <recommendedName>
        <fullName evidence="2">cysteine-S-conjugate beta-lyase</fullName>
        <ecNumber evidence="2">4.4.1.13</ecNumber>
    </recommendedName>
</protein>
<keyword evidence="3" id="KW-0663">Pyridoxal phosphate</keyword>
<evidence type="ECO:0000256" key="4">
    <source>
        <dbReference type="ARBA" id="ARBA00023239"/>
    </source>
</evidence>
<dbReference type="EMBL" id="AORV01000058">
    <property type="protein sequence ID" value="EMS70226.1"/>
    <property type="molecule type" value="Genomic_DNA"/>
</dbReference>
<dbReference type="RefSeq" id="WP_004628795.1">
    <property type="nucleotide sequence ID" value="NZ_AORV01000058.1"/>
</dbReference>
<evidence type="ECO:0000313" key="7">
    <source>
        <dbReference type="EMBL" id="EMS70226.1"/>
    </source>
</evidence>
<dbReference type="SUPFAM" id="SSF53383">
    <property type="entry name" value="PLP-dependent transferases"/>
    <property type="match status" value="1"/>
</dbReference>
<gene>
    <name evidence="7" type="ORF">CTER_3982</name>
</gene>
<dbReference type="GO" id="GO:0047804">
    <property type="term" value="F:cysteine-S-conjugate beta-lyase activity"/>
    <property type="evidence" value="ECO:0007669"/>
    <property type="project" value="UniProtKB-EC"/>
</dbReference>
<dbReference type="Pfam" id="PF00155">
    <property type="entry name" value="Aminotran_1_2"/>
    <property type="match status" value="1"/>
</dbReference>
<dbReference type="InterPro" id="IPR015422">
    <property type="entry name" value="PyrdxlP-dep_Trfase_small"/>
</dbReference>
<dbReference type="GO" id="GO:0030170">
    <property type="term" value="F:pyridoxal phosphate binding"/>
    <property type="evidence" value="ECO:0007669"/>
    <property type="project" value="InterPro"/>
</dbReference>
<dbReference type="PATRIC" id="fig|1195236.3.peg.4191"/>
<evidence type="ECO:0000256" key="1">
    <source>
        <dbReference type="ARBA" id="ARBA00001933"/>
    </source>
</evidence>
<dbReference type="CDD" id="cd00609">
    <property type="entry name" value="AAT_like"/>
    <property type="match status" value="1"/>
</dbReference>
<feature type="domain" description="Aminotransferase class I/classII large" evidence="6">
    <location>
        <begin position="38"/>
        <end position="382"/>
    </location>
</feature>
<keyword evidence="4 7" id="KW-0456">Lyase</keyword>
<dbReference type="InterPro" id="IPR015421">
    <property type="entry name" value="PyrdxlP-dep_Trfase_major"/>
</dbReference>
<reference evidence="7 8" key="1">
    <citation type="journal article" date="2013" name="Genome Announc.">
        <title>Draft Genome Sequence of the Cellulolytic, Mesophilic, Anaerobic Bacterium Clostridium termitidis Strain CT1112 (DSM 5398).</title>
        <authorList>
            <person name="Lal S."/>
            <person name="Ramachandran U."/>
            <person name="Zhang X."/>
            <person name="Munir R."/>
            <person name="Sparling R."/>
            <person name="Levin D.B."/>
        </authorList>
    </citation>
    <scope>NUCLEOTIDE SEQUENCE [LARGE SCALE GENOMIC DNA]</scope>
    <source>
        <strain evidence="7 8">CT1112</strain>
    </source>
</reference>
<comment type="caution">
    <text evidence="7">The sequence shown here is derived from an EMBL/GenBank/DDBJ whole genome shotgun (WGS) entry which is preliminary data.</text>
</comment>
<keyword evidence="7" id="KW-0808">Transferase</keyword>
<name>S0FJ22_RUMCE</name>
<accession>S0FJ22</accession>
<dbReference type="InterPro" id="IPR027619">
    <property type="entry name" value="C-S_lyase_PatB-like"/>
</dbReference>
<dbReference type="Gene3D" id="3.90.1150.10">
    <property type="entry name" value="Aspartate Aminotransferase, domain 1"/>
    <property type="match status" value="1"/>
</dbReference>
<proteinExistence type="inferred from homology"/>
<evidence type="ECO:0000256" key="3">
    <source>
        <dbReference type="ARBA" id="ARBA00022898"/>
    </source>
</evidence>
<keyword evidence="8" id="KW-1185">Reference proteome</keyword>
<dbReference type="Proteomes" id="UP000014155">
    <property type="component" value="Unassembled WGS sequence"/>
</dbReference>